<evidence type="ECO:0000313" key="5">
    <source>
        <dbReference type="Proteomes" id="UP000432089"/>
    </source>
</evidence>
<keyword evidence="1 4" id="KW-0808">Transferase</keyword>
<proteinExistence type="predicted"/>
<dbReference type="Proteomes" id="UP000432089">
    <property type="component" value="Unassembled WGS sequence"/>
</dbReference>
<dbReference type="PROSITE" id="PS51186">
    <property type="entry name" value="GNAT"/>
    <property type="match status" value="1"/>
</dbReference>
<dbReference type="GO" id="GO:0016747">
    <property type="term" value="F:acyltransferase activity, transferring groups other than amino-acyl groups"/>
    <property type="evidence" value="ECO:0007669"/>
    <property type="project" value="InterPro"/>
</dbReference>
<dbReference type="CDD" id="cd04301">
    <property type="entry name" value="NAT_SF"/>
    <property type="match status" value="1"/>
</dbReference>
<evidence type="ECO:0000256" key="1">
    <source>
        <dbReference type="ARBA" id="ARBA00022679"/>
    </source>
</evidence>
<evidence type="ECO:0000256" key="2">
    <source>
        <dbReference type="ARBA" id="ARBA00023315"/>
    </source>
</evidence>
<organism evidence="4 5">
    <name type="scientific">Plantimonas leprariae</name>
    <dbReference type="NCBI Taxonomy" id="2615207"/>
    <lineage>
        <taxon>Bacteria</taxon>
        <taxon>Pseudomonadati</taxon>
        <taxon>Pseudomonadota</taxon>
        <taxon>Alphaproteobacteria</taxon>
        <taxon>Hyphomicrobiales</taxon>
        <taxon>Aurantimonadaceae</taxon>
        <taxon>Plantimonas</taxon>
    </lineage>
</organism>
<dbReference type="Pfam" id="PF00583">
    <property type="entry name" value="Acetyltransf_1"/>
    <property type="match status" value="1"/>
</dbReference>
<accession>A0A7V7PRY1</accession>
<protein>
    <submittedName>
        <fullName evidence="4">GNAT family N-acetyltransferase</fullName>
    </submittedName>
</protein>
<reference evidence="4 5" key="1">
    <citation type="submission" date="2019-09" db="EMBL/GenBank/DDBJ databases">
        <title>YIM 132180 draft genome.</title>
        <authorList>
            <person name="Zhang K."/>
        </authorList>
    </citation>
    <scope>NUCLEOTIDE SEQUENCE [LARGE SCALE GENOMIC DNA]</scope>
    <source>
        <strain evidence="4 5">YIM 132180</strain>
    </source>
</reference>
<dbReference type="InterPro" id="IPR050832">
    <property type="entry name" value="Bact_Acetyltransf"/>
</dbReference>
<dbReference type="SUPFAM" id="SSF55729">
    <property type="entry name" value="Acyl-CoA N-acyltransferases (Nat)"/>
    <property type="match status" value="1"/>
</dbReference>
<comment type="caution">
    <text evidence="4">The sequence shown here is derived from an EMBL/GenBank/DDBJ whole genome shotgun (WGS) entry which is preliminary data.</text>
</comment>
<dbReference type="AlphaFoldDB" id="A0A7V7PRY1"/>
<dbReference type="PANTHER" id="PTHR43877">
    <property type="entry name" value="AMINOALKYLPHOSPHONATE N-ACETYLTRANSFERASE-RELATED-RELATED"/>
    <property type="match status" value="1"/>
</dbReference>
<feature type="domain" description="N-acetyltransferase" evidence="3">
    <location>
        <begin position="3"/>
        <end position="160"/>
    </location>
</feature>
<dbReference type="EMBL" id="VZDO01000002">
    <property type="protein sequence ID" value="KAB0681828.1"/>
    <property type="molecule type" value="Genomic_DNA"/>
</dbReference>
<dbReference type="PANTHER" id="PTHR43877:SF2">
    <property type="entry name" value="AMINOALKYLPHOSPHONATE N-ACETYLTRANSFERASE-RELATED"/>
    <property type="match status" value="1"/>
</dbReference>
<evidence type="ECO:0000259" key="3">
    <source>
        <dbReference type="PROSITE" id="PS51186"/>
    </source>
</evidence>
<name>A0A7V7PRY1_9HYPH</name>
<dbReference type="InterPro" id="IPR016181">
    <property type="entry name" value="Acyl_CoA_acyltransferase"/>
</dbReference>
<keyword evidence="5" id="KW-1185">Reference proteome</keyword>
<dbReference type="InterPro" id="IPR000182">
    <property type="entry name" value="GNAT_dom"/>
</dbReference>
<evidence type="ECO:0000313" key="4">
    <source>
        <dbReference type="EMBL" id="KAB0681828.1"/>
    </source>
</evidence>
<sequence length="175" mass="19461">MSVAIRRATADDLEVLRVLLRDTWHATYDELYGPEEVERLTAGWHSIEAMEQRLRRPEAHFPVAEREGAIVGMGFAAEEEPGVLFLHQLYVLPAEQRHGVGTALLASAIEAFPAVDRVRLDVEAANRPAVEFYEKHGFAALGLEAETTVPRMMRMERLLAERRVSVGGQSGDATP</sequence>
<keyword evidence="2" id="KW-0012">Acyltransferase</keyword>
<gene>
    <name evidence="4" type="ORF">F6X38_03115</name>
</gene>
<dbReference type="Gene3D" id="3.40.630.30">
    <property type="match status" value="1"/>
</dbReference>
<dbReference type="RefSeq" id="WP_150968088.1">
    <property type="nucleotide sequence ID" value="NZ_VZDO01000002.1"/>
</dbReference>